<dbReference type="InterPro" id="IPR025943">
    <property type="entry name" value="Sigma_54_int_dom_ATP-bd_2"/>
</dbReference>
<evidence type="ECO:0000313" key="8">
    <source>
        <dbReference type="EMBL" id="PZR15374.1"/>
    </source>
</evidence>
<keyword evidence="4" id="KW-0238">DNA-binding</keyword>
<dbReference type="EMBL" id="QFQP01000005">
    <property type="protein sequence ID" value="PZR15374.1"/>
    <property type="molecule type" value="Genomic_DNA"/>
</dbReference>
<evidence type="ECO:0000256" key="3">
    <source>
        <dbReference type="ARBA" id="ARBA00023015"/>
    </source>
</evidence>
<accession>A0A2W5VHA9</accession>
<dbReference type="Gene3D" id="1.10.10.60">
    <property type="entry name" value="Homeodomain-like"/>
    <property type="match status" value="1"/>
</dbReference>
<dbReference type="PROSITE" id="PS00675">
    <property type="entry name" value="SIGMA54_INTERACT_1"/>
    <property type="match status" value="1"/>
</dbReference>
<evidence type="ECO:0000313" key="9">
    <source>
        <dbReference type="Proteomes" id="UP000249061"/>
    </source>
</evidence>
<dbReference type="AlphaFoldDB" id="A0A2W5VHA9"/>
<dbReference type="InterPro" id="IPR025662">
    <property type="entry name" value="Sigma_54_int_dom_ATP-bd_1"/>
</dbReference>
<gene>
    <name evidence="8" type="ORF">DI536_07935</name>
</gene>
<dbReference type="GO" id="GO:0005524">
    <property type="term" value="F:ATP binding"/>
    <property type="evidence" value="ECO:0007669"/>
    <property type="project" value="UniProtKB-KW"/>
</dbReference>
<name>A0A2W5VHA9_9BACT</name>
<dbReference type="Pfam" id="PF02954">
    <property type="entry name" value="HTH_8"/>
    <property type="match status" value="1"/>
</dbReference>
<sequence>MSSSPTKPPPPVQDEILTSPGEAAYLDPFEEGHITTTHTLVVENRTTLKVRKCRLAVSGGPDLGKETVSDKERLRVGAHSSNDLVLVEDRTASRHHFEIQYTERGYLVIDLNSTNGTWLDGRRIERAYLSPGSQIRAGQTTLSFSPIDEELTVEPDRDGELCGMVGQSVKMRQIFGLIRKIAPMDVSVVIQGETGTGKELVARAIHELSGRKRGPMVVLDCGAIPPNLIESELFGHEKGAFTGAVTARPGAFERANGGTIFLDELGELRTDLQPKLLRVLENREVRRVGGNDVQEVDVRVIAATNRDLVKEIQTGNFREDLYFRLSVINIQLPPLRQRREDIPHIIRKELSDPDLVARHGKKHVSAQAMSILMQYAWPGNIRELMNVISHVLTFSDGEEIDITHLPARVQGHTQEQPLPFNEHLSFKDAKEQLLENFEREYIGQVLKRCDGNISRAARESGLHRKSIERLVKKYALDAKAMKSKS</sequence>
<dbReference type="PRINTS" id="PR01590">
    <property type="entry name" value="HTHFIS"/>
</dbReference>
<evidence type="ECO:0000259" key="6">
    <source>
        <dbReference type="PROSITE" id="PS50006"/>
    </source>
</evidence>
<proteinExistence type="predicted"/>
<evidence type="ECO:0000256" key="4">
    <source>
        <dbReference type="ARBA" id="ARBA00023125"/>
    </source>
</evidence>
<dbReference type="Proteomes" id="UP000249061">
    <property type="component" value="Unassembled WGS sequence"/>
</dbReference>
<dbReference type="InterPro" id="IPR009057">
    <property type="entry name" value="Homeodomain-like_sf"/>
</dbReference>
<keyword evidence="1" id="KW-0547">Nucleotide-binding</keyword>
<dbReference type="PROSITE" id="PS00676">
    <property type="entry name" value="SIGMA54_INTERACT_2"/>
    <property type="match status" value="1"/>
</dbReference>
<feature type="domain" description="FHA" evidence="6">
    <location>
        <begin position="74"/>
        <end position="124"/>
    </location>
</feature>
<dbReference type="InterPro" id="IPR002078">
    <property type="entry name" value="Sigma_54_int"/>
</dbReference>
<dbReference type="SMART" id="SM00240">
    <property type="entry name" value="FHA"/>
    <property type="match status" value="1"/>
</dbReference>
<dbReference type="GO" id="GO:0043565">
    <property type="term" value="F:sequence-specific DNA binding"/>
    <property type="evidence" value="ECO:0007669"/>
    <property type="project" value="InterPro"/>
</dbReference>
<dbReference type="SUPFAM" id="SSF46689">
    <property type="entry name" value="Homeodomain-like"/>
    <property type="match status" value="1"/>
</dbReference>
<dbReference type="Pfam" id="PF00158">
    <property type="entry name" value="Sigma54_activat"/>
    <property type="match status" value="1"/>
</dbReference>
<dbReference type="Gene3D" id="3.40.50.300">
    <property type="entry name" value="P-loop containing nucleotide triphosphate hydrolases"/>
    <property type="match status" value="1"/>
</dbReference>
<dbReference type="InterPro" id="IPR027417">
    <property type="entry name" value="P-loop_NTPase"/>
</dbReference>
<evidence type="ECO:0000256" key="1">
    <source>
        <dbReference type="ARBA" id="ARBA00022741"/>
    </source>
</evidence>
<dbReference type="InterPro" id="IPR025944">
    <property type="entry name" value="Sigma_54_int_dom_CS"/>
</dbReference>
<dbReference type="CDD" id="cd00060">
    <property type="entry name" value="FHA"/>
    <property type="match status" value="1"/>
</dbReference>
<keyword evidence="5" id="KW-0804">Transcription</keyword>
<reference evidence="8 9" key="1">
    <citation type="submission" date="2017-08" db="EMBL/GenBank/DDBJ databases">
        <title>Infants hospitalized years apart are colonized by the same room-sourced microbial strains.</title>
        <authorList>
            <person name="Brooks B."/>
            <person name="Olm M.R."/>
            <person name="Firek B.A."/>
            <person name="Baker R."/>
            <person name="Thomas B.C."/>
            <person name="Morowitz M.J."/>
            <person name="Banfield J.F."/>
        </authorList>
    </citation>
    <scope>NUCLEOTIDE SEQUENCE [LARGE SCALE GENOMIC DNA]</scope>
    <source>
        <strain evidence="8">S2_003_000_R2_14</strain>
    </source>
</reference>
<evidence type="ECO:0000256" key="5">
    <source>
        <dbReference type="ARBA" id="ARBA00023163"/>
    </source>
</evidence>
<dbReference type="InterPro" id="IPR003593">
    <property type="entry name" value="AAA+_ATPase"/>
</dbReference>
<dbReference type="PANTHER" id="PTHR32071:SF122">
    <property type="entry name" value="SIGMA FACTOR"/>
    <property type="match status" value="1"/>
</dbReference>
<organism evidence="8 9">
    <name type="scientific">Archangium gephyra</name>
    <dbReference type="NCBI Taxonomy" id="48"/>
    <lineage>
        <taxon>Bacteria</taxon>
        <taxon>Pseudomonadati</taxon>
        <taxon>Myxococcota</taxon>
        <taxon>Myxococcia</taxon>
        <taxon>Myxococcales</taxon>
        <taxon>Cystobacterineae</taxon>
        <taxon>Archangiaceae</taxon>
        <taxon>Archangium</taxon>
    </lineage>
</organism>
<protein>
    <submittedName>
        <fullName evidence="8">Sigma-54-dependent Fis family transcriptional regulator</fullName>
    </submittedName>
</protein>
<dbReference type="InterPro" id="IPR002197">
    <property type="entry name" value="HTH_Fis"/>
</dbReference>
<dbReference type="PROSITE" id="PS50006">
    <property type="entry name" value="FHA_DOMAIN"/>
    <property type="match status" value="1"/>
</dbReference>
<dbReference type="Pfam" id="PF00498">
    <property type="entry name" value="FHA"/>
    <property type="match status" value="1"/>
</dbReference>
<feature type="domain" description="Sigma-54 factor interaction" evidence="7">
    <location>
        <begin position="164"/>
        <end position="393"/>
    </location>
</feature>
<dbReference type="InterPro" id="IPR008984">
    <property type="entry name" value="SMAD_FHA_dom_sf"/>
</dbReference>
<dbReference type="SUPFAM" id="SSF49879">
    <property type="entry name" value="SMAD/FHA domain"/>
    <property type="match status" value="1"/>
</dbReference>
<dbReference type="Gene3D" id="2.60.200.20">
    <property type="match status" value="1"/>
</dbReference>
<dbReference type="FunFam" id="3.40.50.300:FF:000006">
    <property type="entry name" value="DNA-binding transcriptional regulator NtrC"/>
    <property type="match status" value="1"/>
</dbReference>
<evidence type="ECO:0000259" key="7">
    <source>
        <dbReference type="PROSITE" id="PS50045"/>
    </source>
</evidence>
<dbReference type="GO" id="GO:0006355">
    <property type="term" value="P:regulation of DNA-templated transcription"/>
    <property type="evidence" value="ECO:0007669"/>
    <property type="project" value="InterPro"/>
</dbReference>
<dbReference type="InterPro" id="IPR000253">
    <property type="entry name" value="FHA_dom"/>
</dbReference>
<comment type="caution">
    <text evidence="8">The sequence shown here is derived from an EMBL/GenBank/DDBJ whole genome shotgun (WGS) entry which is preliminary data.</text>
</comment>
<dbReference type="PROSITE" id="PS00688">
    <property type="entry name" value="SIGMA54_INTERACT_3"/>
    <property type="match status" value="1"/>
</dbReference>
<dbReference type="PANTHER" id="PTHR32071">
    <property type="entry name" value="TRANSCRIPTIONAL REGULATORY PROTEIN"/>
    <property type="match status" value="1"/>
</dbReference>
<keyword evidence="2" id="KW-0067">ATP-binding</keyword>
<keyword evidence="3" id="KW-0805">Transcription regulation</keyword>
<dbReference type="SUPFAM" id="SSF52540">
    <property type="entry name" value="P-loop containing nucleoside triphosphate hydrolases"/>
    <property type="match status" value="1"/>
</dbReference>
<dbReference type="CDD" id="cd00009">
    <property type="entry name" value="AAA"/>
    <property type="match status" value="1"/>
</dbReference>
<dbReference type="InterPro" id="IPR058031">
    <property type="entry name" value="AAA_lid_NorR"/>
</dbReference>
<dbReference type="Gene3D" id="1.10.8.60">
    <property type="match status" value="1"/>
</dbReference>
<dbReference type="PROSITE" id="PS50045">
    <property type="entry name" value="SIGMA54_INTERACT_4"/>
    <property type="match status" value="1"/>
</dbReference>
<dbReference type="SMART" id="SM00382">
    <property type="entry name" value="AAA"/>
    <property type="match status" value="1"/>
</dbReference>
<dbReference type="Pfam" id="PF25601">
    <property type="entry name" value="AAA_lid_14"/>
    <property type="match status" value="1"/>
</dbReference>
<evidence type="ECO:0000256" key="2">
    <source>
        <dbReference type="ARBA" id="ARBA00022840"/>
    </source>
</evidence>